<keyword evidence="3" id="KW-0963">Cytoplasm</keyword>
<evidence type="ECO:0000256" key="5">
    <source>
        <dbReference type="ARBA" id="ARBA00022737"/>
    </source>
</evidence>
<dbReference type="InterPro" id="IPR058922">
    <property type="entry name" value="WHD_DRP"/>
</dbReference>
<gene>
    <name evidence="12" type="ORF">Sango_0991200</name>
</gene>
<dbReference type="Proteomes" id="UP001289374">
    <property type="component" value="Unassembled WGS sequence"/>
</dbReference>
<comment type="subcellular location">
    <subcellularLocation>
        <location evidence="1">Cytoplasm</location>
    </subcellularLocation>
</comment>
<evidence type="ECO:0000256" key="7">
    <source>
        <dbReference type="ARBA" id="ARBA00022821"/>
    </source>
</evidence>
<dbReference type="InterPro" id="IPR002182">
    <property type="entry name" value="NB-ARC"/>
</dbReference>
<dbReference type="InterPro" id="IPR036388">
    <property type="entry name" value="WH-like_DNA-bd_sf"/>
</dbReference>
<dbReference type="GO" id="GO:0005737">
    <property type="term" value="C:cytoplasm"/>
    <property type="evidence" value="ECO:0007669"/>
    <property type="project" value="UniProtKB-SubCell"/>
</dbReference>
<keyword evidence="8" id="KW-0067">ATP-binding</keyword>
<proteinExistence type="inferred from homology"/>
<dbReference type="EMBL" id="JACGWL010000005">
    <property type="protein sequence ID" value="KAK4402505.1"/>
    <property type="molecule type" value="Genomic_DNA"/>
</dbReference>
<dbReference type="AlphaFoldDB" id="A0AAE1WZE9"/>
<evidence type="ECO:0000256" key="2">
    <source>
        <dbReference type="ARBA" id="ARBA00008894"/>
    </source>
</evidence>
<dbReference type="GO" id="GO:0098542">
    <property type="term" value="P:defense response to other organism"/>
    <property type="evidence" value="ECO:0007669"/>
    <property type="project" value="TreeGrafter"/>
</dbReference>
<comment type="similarity">
    <text evidence="2">Belongs to the disease resistance NB-LRR family.</text>
</comment>
<dbReference type="InterPro" id="IPR044974">
    <property type="entry name" value="Disease_R_plants"/>
</dbReference>
<keyword evidence="5" id="KW-0677">Repeat</keyword>
<evidence type="ECO:0000256" key="4">
    <source>
        <dbReference type="ARBA" id="ARBA00022614"/>
    </source>
</evidence>
<evidence type="ECO:0000256" key="9">
    <source>
        <dbReference type="SAM" id="MobiDB-lite"/>
    </source>
</evidence>
<feature type="domain" description="NB-ARC" evidence="10">
    <location>
        <begin position="54"/>
        <end position="218"/>
    </location>
</feature>
<keyword evidence="7" id="KW-0611">Plant defense</keyword>
<dbReference type="Gene3D" id="3.40.50.300">
    <property type="entry name" value="P-loop containing nucleotide triphosphate hydrolases"/>
    <property type="match status" value="1"/>
</dbReference>
<dbReference type="GO" id="GO:0005524">
    <property type="term" value="F:ATP binding"/>
    <property type="evidence" value="ECO:0007669"/>
    <property type="project" value="UniProtKB-KW"/>
</dbReference>
<dbReference type="Gene3D" id="1.10.10.10">
    <property type="entry name" value="Winged helix-like DNA-binding domain superfamily/Winged helix DNA-binding domain"/>
    <property type="match status" value="1"/>
</dbReference>
<feature type="domain" description="Disease resistance protein winged helix" evidence="11">
    <location>
        <begin position="302"/>
        <end position="349"/>
    </location>
</feature>
<dbReference type="InterPro" id="IPR042197">
    <property type="entry name" value="Apaf_helical"/>
</dbReference>
<reference evidence="12" key="1">
    <citation type="submission" date="2020-06" db="EMBL/GenBank/DDBJ databases">
        <authorList>
            <person name="Li T."/>
            <person name="Hu X."/>
            <person name="Zhang T."/>
            <person name="Song X."/>
            <person name="Zhang H."/>
            <person name="Dai N."/>
            <person name="Sheng W."/>
            <person name="Hou X."/>
            <person name="Wei L."/>
        </authorList>
    </citation>
    <scope>NUCLEOTIDE SEQUENCE</scope>
    <source>
        <strain evidence="12">K16</strain>
        <tissue evidence="12">Leaf</tissue>
    </source>
</reference>
<dbReference type="Gene3D" id="1.10.8.430">
    <property type="entry name" value="Helical domain of apoptotic protease-activating factors"/>
    <property type="match status" value="1"/>
</dbReference>
<name>A0AAE1WZE9_9LAMI</name>
<keyword evidence="13" id="KW-1185">Reference proteome</keyword>
<evidence type="ECO:0000313" key="12">
    <source>
        <dbReference type="EMBL" id="KAK4402505.1"/>
    </source>
</evidence>
<evidence type="ECO:0000259" key="11">
    <source>
        <dbReference type="Pfam" id="PF23559"/>
    </source>
</evidence>
<evidence type="ECO:0000256" key="1">
    <source>
        <dbReference type="ARBA" id="ARBA00004496"/>
    </source>
</evidence>
<dbReference type="InterPro" id="IPR027417">
    <property type="entry name" value="P-loop_NTPase"/>
</dbReference>
<reference evidence="12" key="2">
    <citation type="journal article" date="2024" name="Plant">
        <title>Genomic evolution and insights into agronomic trait innovations of Sesamum species.</title>
        <authorList>
            <person name="Miao H."/>
            <person name="Wang L."/>
            <person name="Qu L."/>
            <person name="Liu H."/>
            <person name="Sun Y."/>
            <person name="Le M."/>
            <person name="Wang Q."/>
            <person name="Wei S."/>
            <person name="Zheng Y."/>
            <person name="Lin W."/>
            <person name="Duan Y."/>
            <person name="Cao H."/>
            <person name="Xiong S."/>
            <person name="Wang X."/>
            <person name="Wei L."/>
            <person name="Li C."/>
            <person name="Ma Q."/>
            <person name="Ju M."/>
            <person name="Zhao R."/>
            <person name="Li G."/>
            <person name="Mu C."/>
            <person name="Tian Q."/>
            <person name="Mei H."/>
            <person name="Zhang T."/>
            <person name="Gao T."/>
            <person name="Zhang H."/>
        </authorList>
    </citation>
    <scope>NUCLEOTIDE SEQUENCE</scope>
    <source>
        <strain evidence="12">K16</strain>
    </source>
</reference>
<evidence type="ECO:0000256" key="6">
    <source>
        <dbReference type="ARBA" id="ARBA00022741"/>
    </source>
</evidence>
<evidence type="ECO:0000259" key="10">
    <source>
        <dbReference type="Pfam" id="PF00931"/>
    </source>
</evidence>
<dbReference type="GO" id="GO:0043531">
    <property type="term" value="F:ADP binding"/>
    <property type="evidence" value="ECO:0007669"/>
    <property type="project" value="InterPro"/>
</dbReference>
<evidence type="ECO:0000313" key="13">
    <source>
        <dbReference type="Proteomes" id="UP001289374"/>
    </source>
</evidence>
<dbReference type="PANTHER" id="PTHR23155:SF1152">
    <property type="entry name" value="AAA+ ATPASE DOMAIN-CONTAINING PROTEIN"/>
    <property type="match status" value="1"/>
</dbReference>
<protein>
    <submittedName>
        <fullName evidence="12">Late blight resistance proteinR1A-10</fullName>
    </submittedName>
</protein>
<dbReference type="Pfam" id="PF00931">
    <property type="entry name" value="NB-ARC"/>
    <property type="match status" value="1"/>
</dbReference>
<dbReference type="PRINTS" id="PR00364">
    <property type="entry name" value="DISEASERSIST"/>
</dbReference>
<keyword evidence="6" id="KW-0547">Nucleotide-binding</keyword>
<comment type="caution">
    <text evidence="12">The sequence shown here is derived from an EMBL/GenBank/DDBJ whole genome shotgun (WGS) entry which is preliminary data.</text>
</comment>
<evidence type="ECO:0000256" key="3">
    <source>
        <dbReference type="ARBA" id="ARBA00022490"/>
    </source>
</evidence>
<dbReference type="Pfam" id="PF23559">
    <property type="entry name" value="WHD_DRP"/>
    <property type="match status" value="1"/>
</dbReference>
<evidence type="ECO:0000256" key="8">
    <source>
        <dbReference type="ARBA" id="ARBA00022840"/>
    </source>
</evidence>
<accession>A0AAE1WZE9</accession>
<dbReference type="PANTHER" id="PTHR23155">
    <property type="entry name" value="DISEASE RESISTANCE PROTEIN RP"/>
    <property type="match status" value="1"/>
</dbReference>
<keyword evidence="4" id="KW-0433">Leucine-rich repeat</keyword>
<dbReference type="SUPFAM" id="SSF52540">
    <property type="entry name" value="P-loop containing nucleoside triphosphate hydrolases"/>
    <property type="match status" value="1"/>
</dbReference>
<sequence>MELSNPLLPGGDDATVSSRNDDHFSGEKYKIFGLEEDLIIIKEQLMGYSHRAHEHGLKIVSIIGMAGIGKTTLAKEIYFDPSTESHFDCCAFVAIGLKYVLREILLDIIAQINPWIVGTVYETNLSDEGVANYLSRLLRNRKYLIVLDDIWSNWTWDELQQSLPHRNTGPGSRVMLTSRVEEVGRYASKYSRYFIHKMQLLNEKESWHLLSDRVFGKEHSCPPQLEEAGKKIAEKCEGLPLAIIAVGRHLSIAERTTEYWNKVAETESSIIISADEDLSKALYLSYNQLTQCLKACFIYIGVFPPDNEIPASKLIKLWCADGFLEPDPSQTLKDFAMECLEQLVSRSVVLL</sequence>
<organism evidence="12 13">
    <name type="scientific">Sesamum angolense</name>
    <dbReference type="NCBI Taxonomy" id="2727404"/>
    <lineage>
        <taxon>Eukaryota</taxon>
        <taxon>Viridiplantae</taxon>
        <taxon>Streptophyta</taxon>
        <taxon>Embryophyta</taxon>
        <taxon>Tracheophyta</taxon>
        <taxon>Spermatophyta</taxon>
        <taxon>Magnoliopsida</taxon>
        <taxon>eudicotyledons</taxon>
        <taxon>Gunneridae</taxon>
        <taxon>Pentapetalae</taxon>
        <taxon>asterids</taxon>
        <taxon>lamiids</taxon>
        <taxon>Lamiales</taxon>
        <taxon>Pedaliaceae</taxon>
        <taxon>Sesamum</taxon>
    </lineage>
</organism>
<feature type="region of interest" description="Disordered" evidence="9">
    <location>
        <begin position="1"/>
        <end position="21"/>
    </location>
</feature>
<dbReference type="FunFam" id="3.40.50.300:FF:001091">
    <property type="entry name" value="Probable disease resistance protein At1g61300"/>
    <property type="match status" value="1"/>
</dbReference>